<comment type="similarity">
    <text evidence="2">Belongs to the transient receptor potential (TRP) ion channel family.</text>
</comment>
<dbReference type="GO" id="GO:0009272">
    <property type="term" value="P:fungal-type cell wall biogenesis"/>
    <property type="evidence" value="ECO:0007669"/>
    <property type="project" value="TreeGrafter"/>
</dbReference>
<feature type="compositionally biased region" description="Polar residues" evidence="7">
    <location>
        <begin position="696"/>
        <end position="711"/>
    </location>
</feature>
<evidence type="ECO:0000313" key="11">
    <source>
        <dbReference type="EMBL" id="ODQ62490.1"/>
    </source>
</evidence>
<dbReference type="PANTHER" id="PTHR31145:SF2">
    <property type="entry name" value="FLAVIN CARRIER PROTEIN 2"/>
    <property type="match status" value="1"/>
</dbReference>
<keyword evidence="3 8" id="KW-0812">Transmembrane</keyword>
<dbReference type="STRING" id="683960.A0A1E3PB22"/>
<dbReference type="AlphaFoldDB" id="A0A1E3PB22"/>
<feature type="transmembrane region" description="Helical" evidence="8">
    <location>
        <begin position="429"/>
        <end position="452"/>
    </location>
</feature>
<evidence type="ECO:0000256" key="5">
    <source>
        <dbReference type="ARBA" id="ARBA00022989"/>
    </source>
</evidence>
<dbReference type="InterPro" id="IPR032800">
    <property type="entry name" value="TRP_N"/>
</dbReference>
<dbReference type="GO" id="GO:0055085">
    <property type="term" value="P:transmembrane transport"/>
    <property type="evidence" value="ECO:0007669"/>
    <property type="project" value="TreeGrafter"/>
</dbReference>
<evidence type="ECO:0000256" key="3">
    <source>
        <dbReference type="ARBA" id="ARBA00022692"/>
    </source>
</evidence>
<dbReference type="EMBL" id="KV454208">
    <property type="protein sequence ID" value="ODQ62490.1"/>
    <property type="molecule type" value="Genomic_DNA"/>
</dbReference>
<evidence type="ECO:0000256" key="6">
    <source>
        <dbReference type="ARBA" id="ARBA00023136"/>
    </source>
</evidence>
<evidence type="ECO:0000256" key="4">
    <source>
        <dbReference type="ARBA" id="ARBA00022729"/>
    </source>
</evidence>
<accession>A0A1E3PB22</accession>
<dbReference type="InterPro" id="IPR040241">
    <property type="entry name" value="TRP_Flc/Pkd2-like"/>
</dbReference>
<feature type="transmembrane region" description="Helical" evidence="8">
    <location>
        <begin position="393"/>
        <end position="417"/>
    </location>
</feature>
<evidence type="ECO:0000256" key="8">
    <source>
        <dbReference type="SAM" id="Phobius"/>
    </source>
</evidence>
<dbReference type="GeneID" id="30198483"/>
<evidence type="ECO:0000256" key="2">
    <source>
        <dbReference type="ARBA" id="ARBA00010642"/>
    </source>
</evidence>
<feature type="transmembrane region" description="Helical" evidence="8">
    <location>
        <begin position="346"/>
        <end position="372"/>
    </location>
</feature>
<gene>
    <name evidence="11" type="ORF">WICANDRAFT_26204</name>
</gene>
<name>A0A1E3PB22_WICAA</name>
<protein>
    <recommendedName>
        <fullName evidence="10">ML-like domain-containing protein</fullName>
    </recommendedName>
</protein>
<feature type="domain" description="ML-like" evidence="10">
    <location>
        <begin position="19"/>
        <end position="160"/>
    </location>
</feature>
<dbReference type="Pfam" id="PF06011">
    <property type="entry name" value="TRP"/>
    <property type="match status" value="1"/>
</dbReference>
<reference evidence="11 12" key="1">
    <citation type="journal article" date="2016" name="Proc. Natl. Acad. Sci. U.S.A.">
        <title>Comparative genomics of biotechnologically important yeasts.</title>
        <authorList>
            <person name="Riley R."/>
            <person name="Haridas S."/>
            <person name="Wolfe K.H."/>
            <person name="Lopes M.R."/>
            <person name="Hittinger C.T."/>
            <person name="Goeker M."/>
            <person name="Salamov A.A."/>
            <person name="Wisecaver J.H."/>
            <person name="Long T.M."/>
            <person name="Calvey C.H."/>
            <person name="Aerts A.L."/>
            <person name="Barry K.W."/>
            <person name="Choi C."/>
            <person name="Clum A."/>
            <person name="Coughlan A.Y."/>
            <person name="Deshpande S."/>
            <person name="Douglass A.P."/>
            <person name="Hanson S.J."/>
            <person name="Klenk H.-P."/>
            <person name="LaButti K.M."/>
            <person name="Lapidus A."/>
            <person name="Lindquist E.A."/>
            <person name="Lipzen A.M."/>
            <person name="Meier-Kolthoff J.P."/>
            <person name="Ohm R.A."/>
            <person name="Otillar R.P."/>
            <person name="Pangilinan J.L."/>
            <person name="Peng Y."/>
            <person name="Rokas A."/>
            <person name="Rosa C.A."/>
            <person name="Scheuner C."/>
            <person name="Sibirny A.A."/>
            <person name="Slot J.C."/>
            <person name="Stielow J.B."/>
            <person name="Sun H."/>
            <person name="Kurtzman C.P."/>
            <person name="Blackwell M."/>
            <person name="Grigoriev I.V."/>
            <person name="Jeffries T.W."/>
        </authorList>
    </citation>
    <scope>NUCLEOTIDE SEQUENCE [LARGE SCALE GENOMIC DNA]</scope>
    <source>
        <strain evidence="12">ATCC 58044 / CBS 1984 / NCYC 433 / NRRL Y-366-8</strain>
    </source>
</reference>
<dbReference type="SMART" id="SM01320">
    <property type="entry name" value="TRP_N"/>
    <property type="match status" value="1"/>
</dbReference>
<keyword evidence="12" id="KW-1185">Reference proteome</keyword>
<feature type="transmembrane region" description="Helical" evidence="8">
    <location>
        <begin position="489"/>
        <end position="510"/>
    </location>
</feature>
<sequence>MRFNIWFIFCFLSAVLCERVIKTSSLLTCMKSSQLTASYFDVRFYPSNKTVEFDIKAVTTISGDIVAHATLITYGINVLEKDIDFCRDLNLKELCPLSAGRIDVDSNYQLGDSIIKMIPNIAYTIPDLDARVKVVAYAKNDTNTPLACVEAVLTNGKTVQTKYASWPIAAISGLGLITSGIVSIIGHSNTAAHIASNSISLFVYFQNLAITSMMAVSRVPPIAAAWAQNFQWSMGIINTSFMQKAIKWYVQATGGHSTIVVENSNILSISVQKRDFIESLLKRAAPIAADTGITLLKRAGDSIDELDDSSLYTTDEHNTNDITSKILILRGIQRVAYLAGIEISNFFLTGIVFFLFFVFVLLICLIFFKALVELLIRSNIMKQHKFNEFRQQWATIIKGTLFRLALIALPQVSLLTLWEFTERDSPATIVVAVFLLLIVFGLLLYGATRVILIGRESSRLYKTPAYLLYGNMKILNRFGFLYVQFQADYYWWLVPLLGYTILRSIFVALIQAYGKAQALCVFIIELVYFVALCWKRPYMDKRTNVFNILIHLVNFFNSIMFLFFSNLFKQPQVVSSVCAVVLFVVNAVFALFLLIFTIVTCTLSLLYKNPDTRYQPMKDDRVSFIPRTEAVEKTNKKDTELLALGETVLKGQQPQQLNQMQDSESDSESSNKFPQSRIPFNGNERSRSDSLNSSSQVEPSSAVLGTTNNLTRPGISFADTTYRGNSRFNLNDSNEFVNNPYENPYARARQNNNGSNNRF</sequence>
<evidence type="ECO:0000256" key="9">
    <source>
        <dbReference type="SAM" id="SignalP"/>
    </source>
</evidence>
<evidence type="ECO:0000259" key="10">
    <source>
        <dbReference type="SMART" id="SM01320"/>
    </source>
</evidence>
<proteinExistence type="inferred from homology"/>
<feature type="compositionally biased region" description="Polar residues" evidence="7">
    <location>
        <begin position="718"/>
        <end position="741"/>
    </location>
</feature>
<dbReference type="Proteomes" id="UP000094112">
    <property type="component" value="Unassembled WGS sequence"/>
</dbReference>
<feature type="chain" id="PRO_5009133767" description="ML-like domain-containing protein" evidence="9">
    <location>
        <begin position="18"/>
        <end position="759"/>
    </location>
</feature>
<keyword evidence="5 8" id="KW-1133">Transmembrane helix</keyword>
<evidence type="ECO:0000256" key="7">
    <source>
        <dbReference type="SAM" id="MobiDB-lite"/>
    </source>
</evidence>
<dbReference type="PANTHER" id="PTHR31145">
    <property type="entry name" value="INTEGRAL MEMBRANE PROTEIN (AFU_ORTHOLOGUE AFUA_7G01610)"/>
    <property type="match status" value="1"/>
</dbReference>
<dbReference type="RefSeq" id="XP_019041697.1">
    <property type="nucleotide sequence ID" value="XM_019181237.1"/>
</dbReference>
<organism evidence="11 12">
    <name type="scientific">Wickerhamomyces anomalus (strain ATCC 58044 / CBS 1984 / NCYC 433 / NRRL Y-366-8)</name>
    <name type="common">Yeast</name>
    <name type="synonym">Hansenula anomala</name>
    <dbReference type="NCBI Taxonomy" id="683960"/>
    <lineage>
        <taxon>Eukaryota</taxon>
        <taxon>Fungi</taxon>
        <taxon>Dikarya</taxon>
        <taxon>Ascomycota</taxon>
        <taxon>Saccharomycotina</taxon>
        <taxon>Saccharomycetes</taxon>
        <taxon>Phaffomycetales</taxon>
        <taxon>Wickerhamomycetaceae</taxon>
        <taxon>Wickerhamomyces</taxon>
    </lineage>
</organism>
<dbReference type="GO" id="GO:0016020">
    <property type="term" value="C:membrane"/>
    <property type="evidence" value="ECO:0007669"/>
    <property type="project" value="UniProtKB-SubCell"/>
</dbReference>
<feature type="transmembrane region" description="Helical" evidence="8">
    <location>
        <begin position="516"/>
        <end position="534"/>
    </location>
</feature>
<dbReference type="InterPro" id="IPR010308">
    <property type="entry name" value="TRP_C"/>
</dbReference>
<feature type="transmembrane region" description="Helical" evidence="8">
    <location>
        <begin position="574"/>
        <end position="607"/>
    </location>
</feature>
<feature type="signal peptide" evidence="9">
    <location>
        <begin position="1"/>
        <end position="17"/>
    </location>
</feature>
<feature type="transmembrane region" description="Helical" evidence="8">
    <location>
        <begin position="546"/>
        <end position="568"/>
    </location>
</feature>
<evidence type="ECO:0000256" key="1">
    <source>
        <dbReference type="ARBA" id="ARBA00004141"/>
    </source>
</evidence>
<dbReference type="Pfam" id="PF14558">
    <property type="entry name" value="TRP_N"/>
    <property type="match status" value="1"/>
</dbReference>
<dbReference type="OrthoDB" id="5212126at2759"/>
<evidence type="ECO:0000313" key="12">
    <source>
        <dbReference type="Proteomes" id="UP000094112"/>
    </source>
</evidence>
<feature type="region of interest" description="Disordered" evidence="7">
    <location>
        <begin position="653"/>
        <end position="759"/>
    </location>
</feature>
<feature type="compositionally biased region" description="Polar residues" evidence="7">
    <location>
        <begin position="749"/>
        <end position="759"/>
    </location>
</feature>
<keyword evidence="4 9" id="KW-0732">Signal</keyword>
<keyword evidence="6 8" id="KW-0472">Membrane</keyword>
<comment type="subcellular location">
    <subcellularLocation>
        <location evidence="1">Membrane</location>
        <topology evidence="1">Multi-pass membrane protein</topology>
    </subcellularLocation>
</comment>